<dbReference type="GO" id="GO:0098609">
    <property type="term" value="P:cell-cell adhesion"/>
    <property type="evidence" value="ECO:0007669"/>
    <property type="project" value="TreeGrafter"/>
</dbReference>
<dbReference type="GO" id="GO:0030182">
    <property type="term" value="P:neuron differentiation"/>
    <property type="evidence" value="ECO:0007669"/>
    <property type="project" value="UniProtKB-ARBA"/>
</dbReference>
<evidence type="ECO:0000256" key="1">
    <source>
        <dbReference type="SAM" id="MobiDB-lite"/>
    </source>
</evidence>
<dbReference type="PANTHER" id="PTHR19981">
    <property type="entry name" value="TALIN"/>
    <property type="match status" value="1"/>
</dbReference>
<dbReference type="AlphaFoldDB" id="A0A2A4JNE2"/>
<dbReference type="SMART" id="SM00295">
    <property type="entry name" value="B41"/>
    <property type="match status" value="1"/>
</dbReference>
<dbReference type="Gene3D" id="1.20.80.10">
    <property type="match status" value="1"/>
</dbReference>
<gene>
    <name evidence="4" type="ORF">B5V51_14937</name>
</gene>
<dbReference type="STRING" id="7102.A0A2A4JNE2"/>
<feature type="compositionally biased region" description="Basic residues" evidence="1">
    <location>
        <begin position="408"/>
        <end position="424"/>
    </location>
</feature>
<organism evidence="4">
    <name type="scientific">Heliothis virescens</name>
    <name type="common">Tobacco budworm moth</name>
    <dbReference type="NCBI Taxonomy" id="7102"/>
    <lineage>
        <taxon>Eukaryota</taxon>
        <taxon>Metazoa</taxon>
        <taxon>Ecdysozoa</taxon>
        <taxon>Arthropoda</taxon>
        <taxon>Hexapoda</taxon>
        <taxon>Insecta</taxon>
        <taxon>Pterygota</taxon>
        <taxon>Neoptera</taxon>
        <taxon>Endopterygota</taxon>
        <taxon>Lepidoptera</taxon>
        <taxon>Glossata</taxon>
        <taxon>Ditrysia</taxon>
        <taxon>Noctuoidea</taxon>
        <taxon>Noctuidae</taxon>
        <taxon>Heliothinae</taxon>
        <taxon>Heliothis</taxon>
    </lineage>
</organism>
<dbReference type="InterPro" id="IPR018979">
    <property type="entry name" value="FERM_N"/>
</dbReference>
<reference evidence="4" key="1">
    <citation type="submission" date="2017-09" db="EMBL/GenBank/DDBJ databases">
        <title>Contemporary evolution of a Lepidopteran species, Heliothis virescens, in response to modern agricultural practices.</title>
        <authorList>
            <person name="Fritz M.L."/>
            <person name="Deyonke A.M."/>
            <person name="Papanicolaou A."/>
            <person name="Micinski S."/>
            <person name="Westbrook J."/>
            <person name="Gould F."/>
        </authorList>
    </citation>
    <scope>NUCLEOTIDE SEQUENCE [LARGE SCALE GENOMIC DNA]</scope>
    <source>
        <strain evidence="4">HvINT-</strain>
        <tissue evidence="4">Whole body</tissue>
    </source>
</reference>
<dbReference type="SUPFAM" id="SSF54236">
    <property type="entry name" value="Ubiquitin-like"/>
    <property type="match status" value="1"/>
</dbReference>
<dbReference type="GO" id="GO:0030036">
    <property type="term" value="P:actin cytoskeleton organization"/>
    <property type="evidence" value="ECO:0007669"/>
    <property type="project" value="TreeGrafter"/>
</dbReference>
<dbReference type="CDD" id="cd17090">
    <property type="entry name" value="FERM_F1_TLN"/>
    <property type="match status" value="1"/>
</dbReference>
<dbReference type="Pfam" id="PF16511">
    <property type="entry name" value="FERM_f0"/>
    <property type="match status" value="1"/>
</dbReference>
<feature type="region of interest" description="Disordered" evidence="1">
    <location>
        <begin position="491"/>
        <end position="510"/>
    </location>
</feature>
<evidence type="ECO:0008006" key="5">
    <source>
        <dbReference type="Google" id="ProtNLM"/>
    </source>
</evidence>
<dbReference type="Gene3D" id="3.10.20.90">
    <property type="entry name" value="Phosphatidylinositol 3-kinase Catalytic Subunit, Chain A, domain 1"/>
    <property type="match status" value="2"/>
</dbReference>
<feature type="region of interest" description="Disordered" evidence="1">
    <location>
        <begin position="137"/>
        <end position="157"/>
    </location>
</feature>
<dbReference type="InterPro" id="IPR032425">
    <property type="entry name" value="FERM_f0"/>
</dbReference>
<dbReference type="EMBL" id="NWSH01000974">
    <property type="protein sequence ID" value="PCG73339.1"/>
    <property type="molecule type" value="Genomic_DNA"/>
</dbReference>
<dbReference type="SMART" id="SM00595">
    <property type="entry name" value="MADF"/>
    <property type="match status" value="1"/>
</dbReference>
<dbReference type="InterPro" id="IPR014352">
    <property type="entry name" value="FERM/acyl-CoA-bd_prot_sf"/>
</dbReference>
<accession>A0A2A4JNE2</accession>
<feature type="domain" description="MADF" evidence="3">
    <location>
        <begin position="278"/>
        <end position="364"/>
    </location>
</feature>
<dbReference type="GO" id="GO:0009887">
    <property type="term" value="P:animal organ morphogenesis"/>
    <property type="evidence" value="ECO:0007669"/>
    <property type="project" value="UniProtKB-ARBA"/>
</dbReference>
<dbReference type="GO" id="GO:0005737">
    <property type="term" value="C:cytoplasm"/>
    <property type="evidence" value="ECO:0007669"/>
    <property type="project" value="TreeGrafter"/>
</dbReference>
<dbReference type="GO" id="GO:0005178">
    <property type="term" value="F:integrin binding"/>
    <property type="evidence" value="ECO:0007669"/>
    <property type="project" value="TreeGrafter"/>
</dbReference>
<dbReference type="InterPro" id="IPR006578">
    <property type="entry name" value="MADF-dom"/>
</dbReference>
<dbReference type="GO" id="GO:0005886">
    <property type="term" value="C:plasma membrane"/>
    <property type="evidence" value="ECO:0007669"/>
    <property type="project" value="TreeGrafter"/>
</dbReference>
<dbReference type="Pfam" id="PF10545">
    <property type="entry name" value="MADF_DNA_bdg"/>
    <property type="match status" value="1"/>
</dbReference>
<dbReference type="GO" id="GO:0005925">
    <property type="term" value="C:focal adhesion"/>
    <property type="evidence" value="ECO:0007669"/>
    <property type="project" value="TreeGrafter"/>
</dbReference>
<dbReference type="PROSITE" id="PS51029">
    <property type="entry name" value="MADF"/>
    <property type="match status" value="1"/>
</dbReference>
<dbReference type="InterPro" id="IPR019749">
    <property type="entry name" value="Band_41_domain"/>
</dbReference>
<protein>
    <recommendedName>
        <fullName evidence="5">MADF domain-containing protein</fullName>
    </recommendedName>
</protein>
<evidence type="ECO:0000259" key="2">
    <source>
        <dbReference type="PROSITE" id="PS50057"/>
    </source>
</evidence>
<dbReference type="SUPFAM" id="SSF47031">
    <property type="entry name" value="Second domain of FERM"/>
    <property type="match status" value="1"/>
</dbReference>
<evidence type="ECO:0000259" key="3">
    <source>
        <dbReference type="PROSITE" id="PS51029"/>
    </source>
</evidence>
<dbReference type="PANTHER" id="PTHR19981:SF1">
    <property type="entry name" value="RHEA, ISOFORM B"/>
    <property type="match status" value="1"/>
</dbReference>
<feature type="domain" description="FERM" evidence="2">
    <location>
        <begin position="87"/>
        <end position="510"/>
    </location>
</feature>
<comment type="caution">
    <text evidence="4">The sequence shown here is derived from an EMBL/GenBank/DDBJ whole genome shotgun (WGS) entry which is preliminary data.</text>
</comment>
<sequence length="510" mass="59291">MPSLSLKIVQDGGAVTRKVKFDSRMTVQDAHKLVKEKVIVPDKGKEYGLFLRSADSSLSGVWLDEDRTLENYMLRDGDSLDYICRIRNLRVRLLDDTVKTLQVDEAKTVAELMMEICARIGIKNYDEYGLCHEEVEEAEEPKESKEKGTLKRQQPKDRDVVLEQLSKKLNTDDNVAWLDHHRTLREQGVDSKDTLLLKRRLFYSDRNVDSRDPVQLNLLYVQTRDAILVGRHPVTEQQVCERDAPTTIDWRRTDASSRRSLPTVARVNKMFHEKLDIKLIGLVKGQPILYDTNHPKYMDFNTREVAWQKIGDELKMSGSDCKTRWVNIRDVHRRIMKKNLSDPVHPPRRYKYDNEMTFMNTFYKDVVVLSMQEDDDEDEDQLEDWQNTLNETSVVEAEDDEDLEPPVPKKKPKKPRKPRSKKKKEPVFEEVNQTMPSFSEVQPSELDPADPVDAFLLSIGSTLKTFSPYHLNLAKSKIFAVVQDHDMQQILEKRQENSDKVTTSDTLFHE</sequence>
<dbReference type="PROSITE" id="PS50057">
    <property type="entry name" value="FERM_3"/>
    <property type="match status" value="1"/>
</dbReference>
<feature type="compositionally biased region" description="Polar residues" evidence="1">
    <location>
        <begin position="500"/>
        <end position="510"/>
    </location>
</feature>
<feature type="region of interest" description="Disordered" evidence="1">
    <location>
        <begin position="392"/>
        <end position="430"/>
    </location>
</feature>
<proteinExistence type="predicted"/>
<evidence type="ECO:0000313" key="4">
    <source>
        <dbReference type="EMBL" id="PCG73339.1"/>
    </source>
</evidence>
<name>A0A2A4JNE2_HELVI</name>
<dbReference type="Pfam" id="PF09379">
    <property type="entry name" value="FERM_N"/>
    <property type="match status" value="1"/>
</dbReference>
<dbReference type="InterPro" id="IPR035963">
    <property type="entry name" value="FERM_2"/>
</dbReference>
<dbReference type="InterPro" id="IPR029071">
    <property type="entry name" value="Ubiquitin-like_domsf"/>
</dbReference>
<feature type="compositionally biased region" description="Basic and acidic residues" evidence="1">
    <location>
        <begin position="141"/>
        <end position="157"/>
    </location>
</feature>
<dbReference type="InterPro" id="IPR000299">
    <property type="entry name" value="FERM_domain"/>
</dbReference>